<evidence type="ECO:0000313" key="6">
    <source>
        <dbReference type="Proteomes" id="UP000326865"/>
    </source>
</evidence>
<dbReference type="EMBL" id="QMDY01000002">
    <property type="protein sequence ID" value="KAB7519261.1"/>
    <property type="molecule type" value="Genomic_DNA"/>
</dbReference>
<dbReference type="Proteomes" id="UP000326865">
    <property type="component" value="Unassembled WGS sequence"/>
</dbReference>
<dbReference type="OrthoDB" id="213717at2157"/>
<dbReference type="Pfam" id="PF24367">
    <property type="entry name" value="DUF7523"/>
    <property type="match status" value="1"/>
</dbReference>
<proteinExistence type="predicted"/>
<dbReference type="Proteomes" id="UP000326302">
    <property type="component" value="Unassembled WGS sequence"/>
</dbReference>
<evidence type="ECO:0000313" key="5">
    <source>
        <dbReference type="Proteomes" id="UP000326302"/>
    </source>
</evidence>
<evidence type="ECO:0000313" key="4">
    <source>
        <dbReference type="Proteomes" id="UP000326207"/>
    </source>
</evidence>
<keyword evidence="6" id="KW-1185">Reference proteome</keyword>
<organism evidence="3 4">
    <name type="scientific">Halosegnis rubeus</name>
    <dbReference type="NCBI Taxonomy" id="2212850"/>
    <lineage>
        <taxon>Archaea</taxon>
        <taxon>Methanobacteriati</taxon>
        <taxon>Methanobacteriota</taxon>
        <taxon>Stenosarchaea group</taxon>
        <taxon>Halobacteria</taxon>
        <taxon>Halobacteriales</taxon>
        <taxon>Natronomonadaceae</taxon>
        <taxon>Halosegnis</taxon>
    </lineage>
</organism>
<gene>
    <name evidence="1" type="ORF">DM867_07025</name>
    <name evidence="2" type="ORF">DMP03_02045</name>
    <name evidence="3" type="ORF">DP108_03890</name>
</gene>
<dbReference type="EMBL" id="QKKZ01000002">
    <property type="protein sequence ID" value="KAB7514853.1"/>
    <property type="molecule type" value="Genomic_DNA"/>
</dbReference>
<evidence type="ECO:0000313" key="3">
    <source>
        <dbReference type="EMBL" id="KAB7519261.1"/>
    </source>
</evidence>
<reference evidence="4 5" key="1">
    <citation type="submission" date="2019-10" db="EMBL/GenBank/DDBJ databases">
        <title>Unraveling microbial dark matter from salterns through culturing: the case of the genus Halosegnis.</title>
        <authorList>
            <person name="Duran-Viseras A."/>
            <person name="Andrei A.-S."/>
            <person name="Vera-Gargallo B."/>
            <person name="Ghai R."/>
            <person name="Sanchez-Porro C."/>
            <person name="Ventosa A."/>
        </authorList>
    </citation>
    <scope>NUCLEOTIDE SEQUENCE [LARGE SCALE GENOMIC DNA]</scope>
    <source>
        <strain evidence="2 5">F17-44</strain>
        <strain evidence="1 6">F18-79</strain>
        <strain evidence="3 4">F19-13</strain>
    </source>
</reference>
<dbReference type="Proteomes" id="UP000326207">
    <property type="component" value="Unassembled WGS sequence"/>
</dbReference>
<dbReference type="EMBL" id="QJOW01000001">
    <property type="protein sequence ID" value="KAB7518166.1"/>
    <property type="molecule type" value="Genomic_DNA"/>
</dbReference>
<accession>A0A5N5U8B1</accession>
<dbReference type="RefSeq" id="WP_152119065.1">
    <property type="nucleotide sequence ID" value="NZ_QJOW01000001.1"/>
</dbReference>
<accession>A0A5N5UHD8</accession>
<evidence type="ECO:0000313" key="1">
    <source>
        <dbReference type="EMBL" id="KAB7514853.1"/>
    </source>
</evidence>
<dbReference type="InterPro" id="IPR055945">
    <property type="entry name" value="DUF7523"/>
</dbReference>
<comment type="caution">
    <text evidence="3">The sequence shown here is derived from an EMBL/GenBank/DDBJ whole genome shotgun (WGS) entry which is preliminary data.</text>
</comment>
<protein>
    <submittedName>
        <fullName evidence="3">Uncharacterized protein</fullName>
    </submittedName>
</protein>
<accession>A0A5N5UKA4</accession>
<dbReference type="AlphaFoldDB" id="A0A5N5UKA4"/>
<name>A0A5N5UKA4_9EURY</name>
<evidence type="ECO:0000313" key="2">
    <source>
        <dbReference type="EMBL" id="KAB7518166.1"/>
    </source>
</evidence>
<sequence>MTLASETRAAVRREPFLHAALAAGVVNYTAAARYLDIGDEDEETVAAALRRYAADLSPPAPPERSPPRVDMQSGLGPVDVADALLTVGDVAFGPVDGSLTAITISGDVSATDLGPVLARLGVERIDVEATGGSDGHLVCLIDESDGVDALRAIEETLDI</sequence>